<name>A0A6F8ZEH1_9FIRM</name>
<dbReference type="KEGG" id="hfv:R50_0661"/>
<keyword evidence="2" id="KW-1185">Reference proteome</keyword>
<dbReference type="Proteomes" id="UP000503399">
    <property type="component" value="Chromosome"/>
</dbReference>
<protein>
    <recommendedName>
        <fullName evidence="3">Ribbon-helix-helix protein CopG domain-containing protein</fullName>
    </recommendedName>
</protein>
<reference evidence="1 2" key="1">
    <citation type="submission" date="2020-02" db="EMBL/GenBank/DDBJ databases">
        <authorList>
            <person name="Hogendoorn C."/>
        </authorList>
    </citation>
    <scope>NUCLEOTIDE SEQUENCE [LARGE SCALE GENOMIC DNA]</scope>
    <source>
        <strain evidence="1">R501</strain>
    </source>
</reference>
<evidence type="ECO:0000313" key="1">
    <source>
        <dbReference type="EMBL" id="CAB1128167.1"/>
    </source>
</evidence>
<gene>
    <name evidence="1" type="ORF">R50_0661</name>
</gene>
<dbReference type="AlphaFoldDB" id="A0A6F8ZEH1"/>
<sequence length="52" mass="6172">MEHGAEPDRRPRRASYYLYPWQIRHIQRLARETGRPPSEVLREVLTRALGEG</sequence>
<dbReference type="EMBL" id="LR778114">
    <property type="protein sequence ID" value="CAB1128167.1"/>
    <property type="molecule type" value="Genomic_DNA"/>
</dbReference>
<organism evidence="1 2">
    <name type="scientific">Candidatus Hydrogenisulfobacillus filiaventi</name>
    <dbReference type="NCBI Taxonomy" id="2707344"/>
    <lineage>
        <taxon>Bacteria</taxon>
        <taxon>Bacillati</taxon>
        <taxon>Bacillota</taxon>
        <taxon>Clostridia</taxon>
        <taxon>Eubacteriales</taxon>
        <taxon>Clostridiales Family XVII. Incertae Sedis</taxon>
        <taxon>Candidatus Hydrogenisulfobacillus</taxon>
    </lineage>
</organism>
<proteinExistence type="predicted"/>
<accession>A0A6F8ZEH1</accession>
<evidence type="ECO:0000313" key="2">
    <source>
        <dbReference type="Proteomes" id="UP000503399"/>
    </source>
</evidence>
<evidence type="ECO:0008006" key="3">
    <source>
        <dbReference type="Google" id="ProtNLM"/>
    </source>
</evidence>